<dbReference type="AlphaFoldDB" id="A0A0F9JLH3"/>
<gene>
    <name evidence="1" type="ORF">LCGC14_1811190</name>
</gene>
<reference evidence="1" key="1">
    <citation type="journal article" date="2015" name="Nature">
        <title>Complex archaea that bridge the gap between prokaryotes and eukaryotes.</title>
        <authorList>
            <person name="Spang A."/>
            <person name="Saw J.H."/>
            <person name="Jorgensen S.L."/>
            <person name="Zaremba-Niedzwiedzka K."/>
            <person name="Martijn J."/>
            <person name="Lind A.E."/>
            <person name="van Eijk R."/>
            <person name="Schleper C."/>
            <person name="Guy L."/>
            <person name="Ettema T.J."/>
        </authorList>
    </citation>
    <scope>NUCLEOTIDE SEQUENCE</scope>
</reference>
<evidence type="ECO:0000313" key="1">
    <source>
        <dbReference type="EMBL" id="KKL99762.1"/>
    </source>
</evidence>
<sequence>MVEASECRMRLQEYRDIGGGILGDLPEHIKAANPQLLTLHIIGKPADVLGFSEIDPPTSVFAVSTAVAIETISSSADDGNAAGDHLQGISSIGINGSNKMVTVQNLATTAAWSTFQLEVELWKNIFHCYGSKWGTGDKDPAGAVDVRTIADTVIVELIAGDNEGNGAAFVVPDGHVAMLYGGTLRRITATGAWANDEGIRIRIVYIDAIDGLTGLVAADRSQNWIDLIIAGQYGEQEIQVPKGQMFESGSQIIHQHSSAVNLGEDYELYLQYLIWKK</sequence>
<protein>
    <submittedName>
        <fullName evidence="1">Uncharacterized protein</fullName>
    </submittedName>
</protein>
<dbReference type="EMBL" id="LAZR01017594">
    <property type="protein sequence ID" value="KKL99762.1"/>
    <property type="molecule type" value="Genomic_DNA"/>
</dbReference>
<proteinExistence type="predicted"/>
<comment type="caution">
    <text evidence="1">The sequence shown here is derived from an EMBL/GenBank/DDBJ whole genome shotgun (WGS) entry which is preliminary data.</text>
</comment>
<accession>A0A0F9JLH3</accession>
<name>A0A0F9JLH3_9ZZZZ</name>
<organism evidence="1">
    <name type="scientific">marine sediment metagenome</name>
    <dbReference type="NCBI Taxonomy" id="412755"/>
    <lineage>
        <taxon>unclassified sequences</taxon>
        <taxon>metagenomes</taxon>
        <taxon>ecological metagenomes</taxon>
    </lineage>
</organism>